<evidence type="ECO:0000313" key="3">
    <source>
        <dbReference type="Proteomes" id="UP000241769"/>
    </source>
</evidence>
<feature type="region of interest" description="Disordered" evidence="1">
    <location>
        <begin position="1"/>
        <end position="22"/>
    </location>
</feature>
<keyword evidence="3" id="KW-1185">Reference proteome</keyword>
<dbReference type="EMBL" id="MDYQ01000159">
    <property type="protein sequence ID" value="PRP80166.1"/>
    <property type="molecule type" value="Genomic_DNA"/>
</dbReference>
<dbReference type="Proteomes" id="UP000241769">
    <property type="component" value="Unassembled WGS sequence"/>
</dbReference>
<gene>
    <name evidence="2" type="ORF">PROFUN_12124</name>
</gene>
<comment type="caution">
    <text evidence="2">The sequence shown here is derived from an EMBL/GenBank/DDBJ whole genome shotgun (WGS) entry which is preliminary data.</text>
</comment>
<proteinExistence type="predicted"/>
<reference evidence="2 3" key="1">
    <citation type="journal article" date="2018" name="Genome Biol. Evol.">
        <title>Multiple Roots of Fruiting Body Formation in Amoebozoa.</title>
        <authorList>
            <person name="Hillmann F."/>
            <person name="Forbes G."/>
            <person name="Novohradska S."/>
            <person name="Ferling I."/>
            <person name="Riege K."/>
            <person name="Groth M."/>
            <person name="Westermann M."/>
            <person name="Marz M."/>
            <person name="Spaller T."/>
            <person name="Winckler T."/>
            <person name="Schaap P."/>
            <person name="Glockner G."/>
        </authorList>
    </citation>
    <scope>NUCLEOTIDE SEQUENCE [LARGE SCALE GENOMIC DNA]</scope>
    <source>
        <strain evidence="2 3">Jena</strain>
    </source>
</reference>
<sequence>MEPVQDSSVGPPIDSDTPMNGPLEFKILLQPAHNVREHVPDQ</sequence>
<protein>
    <submittedName>
        <fullName evidence="2">Uncharacterized protein</fullName>
    </submittedName>
</protein>
<organism evidence="2 3">
    <name type="scientific">Planoprotostelium fungivorum</name>
    <dbReference type="NCBI Taxonomy" id="1890364"/>
    <lineage>
        <taxon>Eukaryota</taxon>
        <taxon>Amoebozoa</taxon>
        <taxon>Evosea</taxon>
        <taxon>Variosea</taxon>
        <taxon>Cavosteliida</taxon>
        <taxon>Cavosteliaceae</taxon>
        <taxon>Planoprotostelium</taxon>
    </lineage>
</organism>
<dbReference type="InParanoid" id="A0A2P6N873"/>
<evidence type="ECO:0000256" key="1">
    <source>
        <dbReference type="SAM" id="MobiDB-lite"/>
    </source>
</evidence>
<dbReference type="AlphaFoldDB" id="A0A2P6N873"/>
<name>A0A2P6N873_9EUKA</name>
<accession>A0A2P6N873</accession>
<evidence type="ECO:0000313" key="2">
    <source>
        <dbReference type="EMBL" id="PRP80166.1"/>
    </source>
</evidence>